<sequence>MNEQEQPEDVIEVPEARFVRYAVRDGKLVHPESGEPIDFEAEQARIAAQFEEQQMLAARQAQRSPSIRSIVDKTMNEFIPELRQEPQTVRVSLSKHQIGSMLSLASKLSFERSDREWQQATGKDDHPLRIPYMPEGLYEDLVDFLSSLVGQSPQGPQAYGLSRRLQDNFQAQKTARQILEGEQS</sequence>
<protein>
    <submittedName>
        <fullName evidence="1">Uncharacterized protein</fullName>
    </submittedName>
</protein>
<dbReference type="Proteomes" id="UP000247284">
    <property type="component" value="Segment"/>
</dbReference>
<accession>A0A2U8UUG9</accession>
<name>A0A2U8UUG9_9CAUD</name>
<gene>
    <name evidence="1" type="primary">98</name>
    <name evidence="1" type="ORF">PBI_HENDRIX_98</name>
</gene>
<evidence type="ECO:0000313" key="1">
    <source>
        <dbReference type="EMBL" id="AWN07769.1"/>
    </source>
</evidence>
<evidence type="ECO:0000313" key="2">
    <source>
        <dbReference type="Proteomes" id="UP000247284"/>
    </source>
</evidence>
<organism evidence="1 2">
    <name type="scientific">Microbacterium phage Hendrix</name>
    <dbReference type="NCBI Taxonomy" id="2182341"/>
    <lineage>
        <taxon>Viruses</taxon>
        <taxon>Duplodnaviria</taxon>
        <taxon>Heunggongvirae</taxon>
        <taxon>Uroviricota</taxon>
        <taxon>Caudoviricetes</taxon>
        <taxon>Rogerhendrixvirus</taxon>
        <taxon>Rogerhendrixvirus hendrix</taxon>
    </lineage>
</organism>
<keyword evidence="2" id="KW-1185">Reference proteome</keyword>
<dbReference type="RefSeq" id="YP_009802036.1">
    <property type="nucleotide sequence ID" value="NC_047977.1"/>
</dbReference>
<dbReference type="GeneID" id="54992565"/>
<reference evidence="2" key="1">
    <citation type="submission" date="2018-04" db="EMBL/GenBank/DDBJ databases">
        <authorList>
            <person name="Go L.Y."/>
            <person name="Mitchell J.A."/>
        </authorList>
    </citation>
    <scope>NUCLEOTIDE SEQUENCE [LARGE SCALE GENOMIC DNA]</scope>
</reference>
<dbReference type="EMBL" id="MH183162">
    <property type="protein sequence ID" value="AWN07769.1"/>
    <property type="molecule type" value="Genomic_DNA"/>
</dbReference>
<proteinExistence type="predicted"/>
<dbReference type="KEGG" id="vg:54992565"/>